<dbReference type="InterPro" id="IPR058922">
    <property type="entry name" value="WHD_DRP"/>
</dbReference>
<dbReference type="InterPro" id="IPR032675">
    <property type="entry name" value="LRR_dom_sf"/>
</dbReference>
<dbReference type="Pfam" id="PF00931">
    <property type="entry name" value="NB-ARC"/>
    <property type="match status" value="1"/>
</dbReference>
<keyword evidence="8" id="KW-1185">Reference proteome</keyword>
<dbReference type="AlphaFoldDB" id="A0AAN8VC37"/>
<dbReference type="Pfam" id="PF23247">
    <property type="entry name" value="LRR_RPS2"/>
    <property type="match status" value="1"/>
</dbReference>
<dbReference type="GO" id="GO:0043531">
    <property type="term" value="F:ADP binding"/>
    <property type="evidence" value="ECO:0007669"/>
    <property type="project" value="InterPro"/>
</dbReference>
<keyword evidence="2" id="KW-0611">Plant defense</keyword>
<protein>
    <submittedName>
        <fullName evidence="7">Leucine-rich repeat</fullName>
    </submittedName>
</protein>
<dbReference type="InterPro" id="IPR001611">
    <property type="entry name" value="Leu-rich_rpt"/>
</dbReference>
<keyword evidence="3" id="KW-0067">ATP-binding</keyword>
<dbReference type="SUPFAM" id="SSF52058">
    <property type="entry name" value="L domain-like"/>
    <property type="match status" value="1"/>
</dbReference>
<organism evidence="7 8">
    <name type="scientific">Dillenia turbinata</name>
    <dbReference type="NCBI Taxonomy" id="194707"/>
    <lineage>
        <taxon>Eukaryota</taxon>
        <taxon>Viridiplantae</taxon>
        <taxon>Streptophyta</taxon>
        <taxon>Embryophyta</taxon>
        <taxon>Tracheophyta</taxon>
        <taxon>Spermatophyta</taxon>
        <taxon>Magnoliopsida</taxon>
        <taxon>eudicotyledons</taxon>
        <taxon>Gunneridae</taxon>
        <taxon>Pentapetalae</taxon>
        <taxon>Dilleniales</taxon>
        <taxon>Dilleniaceae</taxon>
        <taxon>Dillenia</taxon>
    </lineage>
</organism>
<dbReference type="InterPro" id="IPR050905">
    <property type="entry name" value="Plant_NBS-LRR"/>
</dbReference>
<proteinExistence type="inferred from homology"/>
<gene>
    <name evidence="7" type="ORF">RJ641_005054</name>
</gene>
<evidence type="ECO:0000259" key="5">
    <source>
        <dbReference type="Pfam" id="PF23247"/>
    </source>
</evidence>
<dbReference type="EMBL" id="JBAMMX010000013">
    <property type="protein sequence ID" value="KAK6928849.1"/>
    <property type="molecule type" value="Genomic_DNA"/>
</dbReference>
<reference evidence="7 8" key="1">
    <citation type="submission" date="2023-12" db="EMBL/GenBank/DDBJ databases">
        <title>A high-quality genome assembly for Dillenia turbinata (Dilleniales).</title>
        <authorList>
            <person name="Chanderbali A."/>
        </authorList>
    </citation>
    <scope>NUCLEOTIDE SEQUENCE [LARGE SCALE GENOMIC DNA]</scope>
    <source>
        <strain evidence="7">LSX21</strain>
        <tissue evidence="7">Leaf</tissue>
    </source>
</reference>
<dbReference type="Pfam" id="PF13855">
    <property type="entry name" value="LRR_8"/>
    <property type="match status" value="1"/>
</dbReference>
<feature type="domain" description="NB-ARC" evidence="4">
    <location>
        <begin position="44"/>
        <end position="202"/>
    </location>
</feature>
<comment type="similarity">
    <text evidence="1">Belongs to the disease resistance NB-LRR family.</text>
</comment>
<dbReference type="InterPro" id="IPR042197">
    <property type="entry name" value="Apaf_helical"/>
</dbReference>
<dbReference type="InterPro" id="IPR027417">
    <property type="entry name" value="P-loop_NTPase"/>
</dbReference>
<comment type="caution">
    <text evidence="7">The sequence shown here is derived from an EMBL/GenBank/DDBJ whole genome shotgun (WGS) entry which is preliminary data.</text>
</comment>
<evidence type="ECO:0000313" key="7">
    <source>
        <dbReference type="EMBL" id="KAK6928849.1"/>
    </source>
</evidence>
<dbReference type="PRINTS" id="PR00364">
    <property type="entry name" value="DISEASERSIST"/>
</dbReference>
<dbReference type="GO" id="GO:0006952">
    <property type="term" value="P:defense response"/>
    <property type="evidence" value="ECO:0007669"/>
    <property type="project" value="UniProtKB-KW"/>
</dbReference>
<evidence type="ECO:0000259" key="4">
    <source>
        <dbReference type="Pfam" id="PF00931"/>
    </source>
</evidence>
<evidence type="ECO:0000256" key="1">
    <source>
        <dbReference type="ARBA" id="ARBA00008894"/>
    </source>
</evidence>
<dbReference type="PANTHER" id="PTHR33463">
    <property type="entry name" value="NB-ARC DOMAIN-CONTAINING PROTEIN-RELATED"/>
    <property type="match status" value="1"/>
</dbReference>
<evidence type="ECO:0000256" key="2">
    <source>
        <dbReference type="ARBA" id="ARBA00022821"/>
    </source>
</evidence>
<dbReference type="Gene3D" id="3.40.50.300">
    <property type="entry name" value="P-loop containing nucleotide triphosphate hydrolases"/>
    <property type="match status" value="1"/>
</dbReference>
<dbReference type="Pfam" id="PF23559">
    <property type="entry name" value="WHD_DRP"/>
    <property type="match status" value="1"/>
</dbReference>
<feature type="domain" description="Disease resistance protein At4g27190-like leucine-rich repeats" evidence="5">
    <location>
        <begin position="693"/>
        <end position="784"/>
    </location>
</feature>
<accession>A0AAN8VC37</accession>
<sequence>MATNFGMGGRARINFQGCPRGLVRDTPPDIELLQTTILVGGTAKQSMNEIWDMLIDDISMIGVWGMGGVGKTTLAMHIYNQVLQTKHTKHVYWVNVSQESTVYKLQDSIAKKVNLDLSNVMEEKLRAAKLCKALREEHDFVLILDDVWKPFSLRDVGIPSASKIGKLIVTTRIYGVCYQMGCQSIIKIEPLWPNEAWNLFLENLGHGVELPEEIEEIAESIVEKCTGLPLAIETVAKSMKGVDDIQMWRDALEEIKECDKHDEEDLVFTKLKLSYNHLRNDLLKHCVLFSALYPEDCCIPRVQLIKDLLHQGFIKRSSMQAKLDKGHNMVTSLESACMLESVRNDEGIECVKMHGLIRDMSLRIAKVCPRFMVKAGIGLQELPDLQFWEEDLEVVSLMRNSIEEVTPYTSPKCPKLSTLLLQENESLKIIPKSFFVNMQGLKVLDISKTAIKNLPESVSNLANLTTLLLRSCKELTYIPSVEKLTKLIKLDLYEAGIREVPKGMDKLNQLQILNLCDTNIEDLPCGLLPKLFSLQCLMIAAQVEGRMVVKAEEVLSLSKLGSLQCVFENGQEYNNYVNSVISTQRGLNSYYLGVGRSRQQIIDLDEFRLIEFRTVVLNGEFFSMIGENCATVTNDIKDLTITGFSEITDICDVWSSREDWWVPFENLESLQVSRLESVLELIGPTRGPARFGTFALLKRVIILECPKIQKLFPSRLPNLQKLIVDGCENLEIIFAEVQESKDIVKLQNLGLCNLPKLKSICEGLIHCDSIQEITVMHCPRLKRFPLHMPVKDNDPPLYLPKLKANKEWWESLEWDDPSIEFLLRPFVVFI</sequence>
<keyword evidence="3" id="KW-0547">Nucleotide-binding</keyword>
<dbReference type="Gene3D" id="1.10.8.430">
    <property type="entry name" value="Helical domain of apoptotic protease-activating factors"/>
    <property type="match status" value="1"/>
</dbReference>
<evidence type="ECO:0000256" key="3">
    <source>
        <dbReference type="ARBA" id="ARBA00022840"/>
    </source>
</evidence>
<name>A0AAN8VC37_9MAGN</name>
<dbReference type="InterPro" id="IPR002182">
    <property type="entry name" value="NB-ARC"/>
</dbReference>
<dbReference type="InterPro" id="IPR057135">
    <property type="entry name" value="At4g27190-like_LRR"/>
</dbReference>
<dbReference type="Proteomes" id="UP001370490">
    <property type="component" value="Unassembled WGS sequence"/>
</dbReference>
<feature type="domain" description="Disease resistance protein winged helix" evidence="6">
    <location>
        <begin position="292"/>
        <end position="360"/>
    </location>
</feature>
<dbReference type="PANTHER" id="PTHR33463:SF187">
    <property type="entry name" value="AND NB-ARC DOMAIN DISEASE RESISTANCE PROTEIN, PUTATIVE-RELATED"/>
    <property type="match status" value="1"/>
</dbReference>
<dbReference type="GO" id="GO:0005524">
    <property type="term" value="F:ATP binding"/>
    <property type="evidence" value="ECO:0007669"/>
    <property type="project" value="UniProtKB-KW"/>
</dbReference>
<dbReference type="FunFam" id="3.40.50.300:FF:001091">
    <property type="entry name" value="Probable disease resistance protein At1g61300"/>
    <property type="match status" value="1"/>
</dbReference>
<dbReference type="SUPFAM" id="SSF52540">
    <property type="entry name" value="P-loop containing nucleoside triphosphate hydrolases"/>
    <property type="match status" value="1"/>
</dbReference>
<evidence type="ECO:0000259" key="6">
    <source>
        <dbReference type="Pfam" id="PF23559"/>
    </source>
</evidence>
<evidence type="ECO:0000313" key="8">
    <source>
        <dbReference type="Proteomes" id="UP001370490"/>
    </source>
</evidence>
<dbReference type="Gene3D" id="3.80.10.10">
    <property type="entry name" value="Ribonuclease Inhibitor"/>
    <property type="match status" value="1"/>
</dbReference>